<reference evidence="2" key="1">
    <citation type="journal article" date="2023" name="Front. Plant Sci.">
        <title>Chromosomal-level genome assembly of Melastoma candidum provides insights into trichome evolution.</title>
        <authorList>
            <person name="Zhong Y."/>
            <person name="Wu W."/>
            <person name="Sun C."/>
            <person name="Zou P."/>
            <person name="Liu Y."/>
            <person name="Dai S."/>
            <person name="Zhou R."/>
        </authorList>
    </citation>
    <scope>NUCLEOTIDE SEQUENCE [LARGE SCALE GENOMIC DNA]</scope>
</reference>
<evidence type="ECO:0000313" key="2">
    <source>
        <dbReference type="Proteomes" id="UP001057402"/>
    </source>
</evidence>
<dbReference type="Proteomes" id="UP001057402">
    <property type="component" value="Chromosome 4"/>
</dbReference>
<sequence length="403" mass="43011">MSPGYSPIKGIHISAVSSLLLPHSIRGAPLRIKAVIIIDRSPLESWLNLIKVVGVLHLFDELLQACSFVYSEVASVVLPLSDKDIPTASGLQICFIIVAGWLASLCVAGYSAISVRKLVRTELVDAEPMGKPSPFSALELWAWSGVFVISFVAALYYQTALGTNARTCLPFLLASTVLSYIIGSGLPAGMKKVFHPIICYALAADVAAFTFGFISHSGLDPLLGHYLTKASSDPGAGDVLMGFWGSVILSFAFSMFKQRKLVRRRHAAEMFTSVIIATILSLLYRFSRASCETGTGPYCVCSAPVHYRGFGPEHHANSSLIAAVVVVTGLVRANFVQAVLDKLDFRDPIARGAAKASRAHGLGTAALSAKEPEAPPFCAYALTTIFGSLICSIPVVRDSAIFG</sequence>
<dbReference type="EMBL" id="CM042883">
    <property type="protein sequence ID" value="KAI4371638.1"/>
    <property type="molecule type" value="Genomic_DNA"/>
</dbReference>
<gene>
    <name evidence="1" type="ORF">MLD38_009965</name>
</gene>
<keyword evidence="2" id="KW-1185">Reference proteome</keyword>
<accession>A0ACB9QY80</accession>
<evidence type="ECO:0000313" key="1">
    <source>
        <dbReference type="EMBL" id="KAI4371638.1"/>
    </source>
</evidence>
<organism evidence="1 2">
    <name type="scientific">Melastoma candidum</name>
    <dbReference type="NCBI Taxonomy" id="119954"/>
    <lineage>
        <taxon>Eukaryota</taxon>
        <taxon>Viridiplantae</taxon>
        <taxon>Streptophyta</taxon>
        <taxon>Embryophyta</taxon>
        <taxon>Tracheophyta</taxon>
        <taxon>Spermatophyta</taxon>
        <taxon>Magnoliopsida</taxon>
        <taxon>eudicotyledons</taxon>
        <taxon>Gunneridae</taxon>
        <taxon>Pentapetalae</taxon>
        <taxon>rosids</taxon>
        <taxon>malvids</taxon>
        <taxon>Myrtales</taxon>
        <taxon>Melastomataceae</taxon>
        <taxon>Melastomatoideae</taxon>
        <taxon>Melastomateae</taxon>
        <taxon>Melastoma</taxon>
    </lineage>
</organism>
<proteinExistence type="predicted"/>
<protein>
    <submittedName>
        <fullName evidence="1">Uncharacterized protein</fullName>
    </submittedName>
</protein>
<comment type="caution">
    <text evidence="1">The sequence shown here is derived from an EMBL/GenBank/DDBJ whole genome shotgun (WGS) entry which is preliminary data.</text>
</comment>
<name>A0ACB9QY80_9MYRT</name>